<dbReference type="PANTHER" id="PTHR23112">
    <property type="entry name" value="G PROTEIN-COUPLED RECEPTOR 157-RELATED"/>
    <property type="match status" value="1"/>
</dbReference>
<protein>
    <recommendedName>
        <fullName evidence="9">G-protein coupled receptors family 2 profile 2 domain-containing protein</fullName>
    </recommendedName>
</protein>
<feature type="transmembrane region" description="Helical" evidence="5">
    <location>
        <begin position="85"/>
        <end position="102"/>
    </location>
</feature>
<evidence type="ECO:0008006" key="9">
    <source>
        <dbReference type="Google" id="ProtNLM"/>
    </source>
</evidence>
<evidence type="ECO:0000256" key="4">
    <source>
        <dbReference type="ARBA" id="ARBA00023136"/>
    </source>
</evidence>
<dbReference type="Gene3D" id="1.20.1070.10">
    <property type="entry name" value="Rhodopsin 7-helix transmembrane proteins"/>
    <property type="match status" value="1"/>
</dbReference>
<evidence type="ECO:0000256" key="2">
    <source>
        <dbReference type="ARBA" id="ARBA00022692"/>
    </source>
</evidence>
<feature type="chain" id="PRO_5042296447" description="G-protein coupled receptors family 2 profile 2 domain-containing protein" evidence="6">
    <location>
        <begin position="23"/>
        <end position="135"/>
    </location>
</feature>
<gene>
    <name evidence="7" type="ORF">HK100_012783</name>
</gene>
<comment type="subcellular location">
    <subcellularLocation>
        <location evidence="1">Membrane</location>
        <topology evidence="1">Multi-pass membrane protein</topology>
    </subcellularLocation>
</comment>
<feature type="signal peptide" evidence="6">
    <location>
        <begin position="1"/>
        <end position="22"/>
    </location>
</feature>
<evidence type="ECO:0000313" key="8">
    <source>
        <dbReference type="Proteomes" id="UP001211907"/>
    </source>
</evidence>
<dbReference type="EMBL" id="JADGJH010000962">
    <property type="protein sequence ID" value="KAJ3120474.1"/>
    <property type="molecule type" value="Genomic_DNA"/>
</dbReference>
<proteinExistence type="predicted"/>
<keyword evidence="6" id="KW-0732">Signal</keyword>
<reference evidence="7" key="1">
    <citation type="submission" date="2020-05" db="EMBL/GenBank/DDBJ databases">
        <title>Phylogenomic resolution of chytrid fungi.</title>
        <authorList>
            <person name="Stajich J.E."/>
            <person name="Amses K."/>
            <person name="Simmons R."/>
            <person name="Seto K."/>
            <person name="Myers J."/>
            <person name="Bonds A."/>
            <person name="Quandt C.A."/>
            <person name="Barry K."/>
            <person name="Liu P."/>
            <person name="Grigoriev I."/>
            <person name="Longcore J.E."/>
            <person name="James T.Y."/>
        </authorList>
    </citation>
    <scope>NUCLEOTIDE SEQUENCE</scope>
    <source>
        <strain evidence="7">JEL0513</strain>
    </source>
</reference>
<keyword evidence="3 5" id="KW-1133">Transmembrane helix</keyword>
<dbReference type="GO" id="GO:0005886">
    <property type="term" value="C:plasma membrane"/>
    <property type="evidence" value="ECO:0007669"/>
    <property type="project" value="TreeGrafter"/>
</dbReference>
<evidence type="ECO:0000256" key="3">
    <source>
        <dbReference type="ARBA" id="ARBA00022989"/>
    </source>
</evidence>
<evidence type="ECO:0000256" key="5">
    <source>
        <dbReference type="SAM" id="Phobius"/>
    </source>
</evidence>
<comment type="caution">
    <text evidence="7">The sequence shown here is derived from an EMBL/GenBank/DDBJ whole genome shotgun (WGS) entry which is preliminary data.</text>
</comment>
<dbReference type="PANTHER" id="PTHR23112:SF0">
    <property type="entry name" value="TRANSMEMBRANE PROTEIN 116"/>
    <property type="match status" value="1"/>
</dbReference>
<sequence>MMCWSFAIALYTHILLLRGAKTANKWWWAYHLCAWGVSCLSTAALFALDIVNKNDGGDGVVGAATFECWIGGQFPQLRVVLHYPLFWAQFCGIVGLYVDVIARNRAMRLDLSQNVFRDASAPSSGGGGAAAAAAV</sequence>
<dbReference type="GO" id="GO:0004930">
    <property type="term" value="F:G protein-coupled receptor activity"/>
    <property type="evidence" value="ECO:0007669"/>
    <property type="project" value="TreeGrafter"/>
</dbReference>
<evidence type="ECO:0000256" key="6">
    <source>
        <dbReference type="SAM" id="SignalP"/>
    </source>
</evidence>
<accession>A0AAD5XHD3</accession>
<keyword evidence="8" id="KW-1185">Reference proteome</keyword>
<keyword evidence="2 5" id="KW-0812">Transmembrane</keyword>
<evidence type="ECO:0000313" key="7">
    <source>
        <dbReference type="EMBL" id="KAJ3120474.1"/>
    </source>
</evidence>
<dbReference type="AlphaFoldDB" id="A0AAD5XHD3"/>
<evidence type="ECO:0000256" key="1">
    <source>
        <dbReference type="ARBA" id="ARBA00004141"/>
    </source>
</evidence>
<dbReference type="GO" id="GO:0007189">
    <property type="term" value="P:adenylate cyclase-activating G protein-coupled receptor signaling pathway"/>
    <property type="evidence" value="ECO:0007669"/>
    <property type="project" value="TreeGrafter"/>
</dbReference>
<name>A0AAD5XHD3_9FUNG</name>
<keyword evidence="4 5" id="KW-0472">Membrane</keyword>
<feature type="non-terminal residue" evidence="7">
    <location>
        <position position="135"/>
    </location>
</feature>
<organism evidence="7 8">
    <name type="scientific">Physocladia obscura</name>
    <dbReference type="NCBI Taxonomy" id="109957"/>
    <lineage>
        <taxon>Eukaryota</taxon>
        <taxon>Fungi</taxon>
        <taxon>Fungi incertae sedis</taxon>
        <taxon>Chytridiomycota</taxon>
        <taxon>Chytridiomycota incertae sedis</taxon>
        <taxon>Chytridiomycetes</taxon>
        <taxon>Chytridiales</taxon>
        <taxon>Chytriomycetaceae</taxon>
        <taxon>Physocladia</taxon>
    </lineage>
</organism>
<dbReference type="Proteomes" id="UP001211907">
    <property type="component" value="Unassembled WGS sequence"/>
</dbReference>